<dbReference type="InterPro" id="IPR046431">
    <property type="entry name" value="FAF_dom"/>
</dbReference>
<gene>
    <name evidence="4" type="ORF">LUZ62_090038</name>
</gene>
<feature type="domain" description="FAF" evidence="3">
    <location>
        <begin position="125"/>
        <end position="178"/>
    </location>
</feature>
<sequence>MPALNQVDVWAAIQSEIDSSPSKISKEVLSPYVHPLSRRSSLMSQKSLEICTESLGSETGSEFSSDESNYFSSDSDTDESEFETFSNKKRLINKDSKKSSSMVESKDLMAVNYHCSGGSGGGRTFPPPLPSIARRDGQPCVRMQQHRQDGRLVVQAVPVRSNTYLHANRHEGRLRLCFIDCSSRAAATETTTKQVVSPASKVEVPQEEVEKVVAEEEEEGEVEVEAEEDLEEEEEVEVVERRTVIEVKVGSKQNVRAHRSSLVINKFLGSTPDAVPATETAALPPMRPPSPPKRLAAATAATSAAAAVVAAASSSVTDNKEMAYGSYGYNGGDTKLLYFTSRRSNKEELLSSMRRCSELRRPLFIWEPCCIASS</sequence>
<accession>A0AAV8CNG4</accession>
<comment type="similarity">
    <text evidence="1">Belongs to the fantastic four family.</text>
</comment>
<evidence type="ECO:0000313" key="5">
    <source>
        <dbReference type="Proteomes" id="UP001140206"/>
    </source>
</evidence>
<reference evidence="4" key="1">
    <citation type="submission" date="2022-08" db="EMBL/GenBank/DDBJ databases">
        <authorList>
            <person name="Marques A."/>
        </authorList>
    </citation>
    <scope>NUCLEOTIDE SEQUENCE</scope>
    <source>
        <strain evidence="4">RhyPub2mFocal</strain>
        <tissue evidence="4">Leaves</tissue>
    </source>
</reference>
<dbReference type="AlphaFoldDB" id="A0AAV8CNG4"/>
<protein>
    <submittedName>
        <fullName evidence="4">FANTASTIC four-like protein (DUF3049)</fullName>
    </submittedName>
</protein>
<evidence type="ECO:0000256" key="1">
    <source>
        <dbReference type="ARBA" id="ARBA00008690"/>
    </source>
</evidence>
<feature type="region of interest" description="Disordered" evidence="2">
    <location>
        <begin position="55"/>
        <end position="84"/>
    </location>
</feature>
<name>A0AAV8CNG4_9POAL</name>
<dbReference type="PANTHER" id="PTHR33155:SF3">
    <property type="entry name" value="PROTEIN FAF-LIKE, CHLOROPLASTIC"/>
    <property type="match status" value="1"/>
</dbReference>
<comment type="caution">
    <text evidence="4">The sequence shown here is derived from an EMBL/GenBank/DDBJ whole genome shotgun (WGS) entry which is preliminary data.</text>
</comment>
<feature type="compositionally biased region" description="Low complexity" evidence="2">
    <location>
        <begin position="61"/>
        <end position="74"/>
    </location>
</feature>
<organism evidence="4 5">
    <name type="scientific">Rhynchospora pubera</name>
    <dbReference type="NCBI Taxonomy" id="906938"/>
    <lineage>
        <taxon>Eukaryota</taxon>
        <taxon>Viridiplantae</taxon>
        <taxon>Streptophyta</taxon>
        <taxon>Embryophyta</taxon>
        <taxon>Tracheophyta</taxon>
        <taxon>Spermatophyta</taxon>
        <taxon>Magnoliopsida</taxon>
        <taxon>Liliopsida</taxon>
        <taxon>Poales</taxon>
        <taxon>Cyperaceae</taxon>
        <taxon>Cyperoideae</taxon>
        <taxon>Rhynchosporeae</taxon>
        <taxon>Rhynchospora</taxon>
    </lineage>
</organism>
<evidence type="ECO:0000259" key="3">
    <source>
        <dbReference type="Pfam" id="PF11250"/>
    </source>
</evidence>
<evidence type="ECO:0000256" key="2">
    <source>
        <dbReference type="SAM" id="MobiDB-lite"/>
    </source>
</evidence>
<dbReference type="Proteomes" id="UP001140206">
    <property type="component" value="Chromosome 5"/>
</dbReference>
<dbReference type="EMBL" id="JAMFTS010000005">
    <property type="protein sequence ID" value="KAJ4755633.1"/>
    <property type="molecule type" value="Genomic_DNA"/>
</dbReference>
<dbReference type="PANTHER" id="PTHR33155">
    <property type="entry name" value="FANTASTIC FOUR-LIKE PROTEIN (DUF3049)"/>
    <property type="match status" value="1"/>
</dbReference>
<evidence type="ECO:0000313" key="4">
    <source>
        <dbReference type="EMBL" id="KAJ4755633.1"/>
    </source>
</evidence>
<keyword evidence="5" id="KW-1185">Reference proteome</keyword>
<dbReference type="InterPro" id="IPR021410">
    <property type="entry name" value="FAF"/>
</dbReference>
<dbReference type="Pfam" id="PF11250">
    <property type="entry name" value="FAF"/>
    <property type="match status" value="1"/>
</dbReference>
<proteinExistence type="inferred from homology"/>